<dbReference type="AlphaFoldDB" id="A0AAW0J6R1"/>
<keyword evidence="4" id="KW-0969">Cilium</keyword>
<comment type="subcellular location">
    <subcellularLocation>
        <location evidence="1">Cell projection</location>
        <location evidence="1">Cilium</location>
    </subcellularLocation>
</comment>
<proteinExistence type="inferred from homology"/>
<gene>
    <name evidence="10" type="ORF">U0070_001637</name>
</gene>
<comment type="similarity">
    <text evidence="6">Belongs to the CFAP53 family.</text>
</comment>
<evidence type="ECO:0000256" key="2">
    <source>
        <dbReference type="ARBA" id="ARBA00022794"/>
    </source>
</evidence>
<dbReference type="Proteomes" id="UP001488838">
    <property type="component" value="Unassembled WGS sequence"/>
</dbReference>
<feature type="coiled-coil region" evidence="8">
    <location>
        <begin position="194"/>
        <end position="320"/>
    </location>
</feature>
<evidence type="ECO:0000259" key="9">
    <source>
        <dbReference type="Pfam" id="PF13868"/>
    </source>
</evidence>
<evidence type="ECO:0000256" key="7">
    <source>
        <dbReference type="ARBA" id="ARBA00033773"/>
    </source>
</evidence>
<dbReference type="GO" id="GO:0005929">
    <property type="term" value="C:cilium"/>
    <property type="evidence" value="ECO:0007669"/>
    <property type="project" value="UniProtKB-SubCell"/>
</dbReference>
<evidence type="ECO:0000313" key="10">
    <source>
        <dbReference type="EMBL" id="KAK7822470.1"/>
    </source>
</evidence>
<feature type="coiled-coil region" evidence="8">
    <location>
        <begin position="354"/>
        <end position="417"/>
    </location>
</feature>
<accession>A0AAW0J6R1</accession>
<dbReference type="GO" id="GO:0099513">
    <property type="term" value="C:polymeric cytoskeletal fiber"/>
    <property type="evidence" value="ECO:0007669"/>
    <property type="project" value="UniProtKB-ARBA"/>
</dbReference>
<feature type="coiled-coil region" evidence="8">
    <location>
        <begin position="75"/>
        <end position="158"/>
    </location>
</feature>
<feature type="domain" description="Trichohyalin-plectin-homology" evidence="9">
    <location>
        <begin position="142"/>
        <end position="420"/>
    </location>
</feature>
<keyword evidence="11" id="KW-1185">Reference proteome</keyword>
<evidence type="ECO:0000256" key="4">
    <source>
        <dbReference type="ARBA" id="ARBA00023069"/>
    </source>
</evidence>
<keyword evidence="5" id="KW-0966">Cell projection</keyword>
<evidence type="ECO:0000313" key="11">
    <source>
        <dbReference type="Proteomes" id="UP001488838"/>
    </source>
</evidence>
<feature type="non-terminal residue" evidence="10">
    <location>
        <position position="1"/>
    </location>
</feature>
<organism evidence="10 11">
    <name type="scientific">Myodes glareolus</name>
    <name type="common">Bank vole</name>
    <name type="synonym">Clethrionomys glareolus</name>
    <dbReference type="NCBI Taxonomy" id="447135"/>
    <lineage>
        <taxon>Eukaryota</taxon>
        <taxon>Metazoa</taxon>
        <taxon>Chordata</taxon>
        <taxon>Craniata</taxon>
        <taxon>Vertebrata</taxon>
        <taxon>Euteleostomi</taxon>
        <taxon>Mammalia</taxon>
        <taxon>Eutheria</taxon>
        <taxon>Euarchontoglires</taxon>
        <taxon>Glires</taxon>
        <taxon>Rodentia</taxon>
        <taxon>Myomorpha</taxon>
        <taxon>Muroidea</taxon>
        <taxon>Cricetidae</taxon>
        <taxon>Arvicolinae</taxon>
        <taxon>Myodes</taxon>
    </lineage>
</organism>
<evidence type="ECO:0000256" key="1">
    <source>
        <dbReference type="ARBA" id="ARBA00004138"/>
    </source>
</evidence>
<comment type="caution">
    <text evidence="10">The sequence shown here is derived from an EMBL/GenBank/DDBJ whole genome shotgun (WGS) entry which is preliminary data.</text>
</comment>
<reference evidence="10 11" key="1">
    <citation type="journal article" date="2023" name="bioRxiv">
        <title>Conserved and derived expression patterns and positive selection on dental genes reveal complex evolutionary context of ever-growing rodent molars.</title>
        <authorList>
            <person name="Calamari Z.T."/>
            <person name="Song A."/>
            <person name="Cohen E."/>
            <person name="Akter M."/>
            <person name="Roy R.D."/>
            <person name="Hallikas O."/>
            <person name="Christensen M.M."/>
            <person name="Li P."/>
            <person name="Marangoni P."/>
            <person name="Jernvall J."/>
            <person name="Klein O.D."/>
        </authorList>
    </citation>
    <scope>NUCLEOTIDE SEQUENCE [LARGE SCALE GENOMIC DNA]</scope>
    <source>
        <strain evidence="10">V071</strain>
    </source>
</reference>
<dbReference type="PANTHER" id="PTHR31183:SF1">
    <property type="entry name" value="CILIA- AND FLAGELLA-ASSOCIATED PROTEIN 53"/>
    <property type="match status" value="1"/>
</dbReference>
<dbReference type="InterPro" id="IPR043597">
    <property type="entry name" value="TPH_dom"/>
</dbReference>
<dbReference type="Pfam" id="PF13868">
    <property type="entry name" value="TPH"/>
    <property type="match status" value="1"/>
</dbReference>
<evidence type="ECO:0000256" key="8">
    <source>
        <dbReference type="SAM" id="Coils"/>
    </source>
</evidence>
<dbReference type="PANTHER" id="PTHR31183">
    <property type="entry name" value="TRICHOPLEIN KERATIN FILAMENT-BINDING PROTEIN FAMILY MEMBER"/>
    <property type="match status" value="1"/>
</dbReference>
<dbReference type="EMBL" id="JBBHLL010000058">
    <property type="protein sequence ID" value="KAK7822470.1"/>
    <property type="molecule type" value="Genomic_DNA"/>
</dbReference>
<evidence type="ECO:0000256" key="5">
    <source>
        <dbReference type="ARBA" id="ARBA00023273"/>
    </source>
</evidence>
<evidence type="ECO:0000256" key="3">
    <source>
        <dbReference type="ARBA" id="ARBA00023054"/>
    </source>
</evidence>
<evidence type="ECO:0000256" key="6">
    <source>
        <dbReference type="ARBA" id="ARBA00033747"/>
    </source>
</evidence>
<keyword evidence="3 8" id="KW-0175">Coiled coil</keyword>
<sequence length="441" mass="53415">TAVICFQRAKPPKAQRTEQHLKRIQRSYHKYHTTLASIKSNEQDRLRVDWIQHNDRKYFDSLVQSRVKDAMQGFIINTEERRNKLRELLASEESNYFAEMQSKGETIEEKKDRMRERTKLLREKKEKERQEFVAEKLEQQFRERCEELRSKLVSIHEEKVIEEREAQIAFNKELKRQKLVEEQMYARLWEEDILAKEKREAQEERRQRELVENTRLGLDAQVTSLQAQRQAAKQMKEEEARFLNNAQVKLENEQEKLKKQKTKLETRNILKKALQDKIESMRQEYKEEQDLNMKLVGRALQDLQEEADKNKQKKEDMGREQKIYNDYLIQRRMEEKAKEKELDRILEDIKAKKLAEKDRELALEREARKQLMNEVMCTRKLQVQEKLQRKAKEQEELAIEQERINEGLKELNCEERENFARYDFAHSLSYHFLCRKILSLI</sequence>
<protein>
    <recommendedName>
        <fullName evidence="7">Cilia- and flagella-associated protein 53</fullName>
    </recommendedName>
</protein>
<dbReference type="InterPro" id="IPR043596">
    <property type="entry name" value="CFAP53/TCHP"/>
</dbReference>
<name>A0AAW0J6R1_MYOGA</name>
<dbReference type="GO" id="GO:0030030">
    <property type="term" value="P:cell projection organization"/>
    <property type="evidence" value="ECO:0007669"/>
    <property type="project" value="UniProtKB-KW"/>
</dbReference>
<keyword evidence="2" id="KW-0970">Cilium biogenesis/degradation</keyword>